<dbReference type="AlphaFoldDB" id="A0A345CRF9"/>
<evidence type="ECO:0008006" key="3">
    <source>
        <dbReference type="Google" id="ProtNLM"/>
    </source>
</evidence>
<organism evidence="1 2">
    <name type="scientific">Erwinia tracheiphila</name>
    <dbReference type="NCBI Taxonomy" id="65700"/>
    <lineage>
        <taxon>Bacteria</taxon>
        <taxon>Pseudomonadati</taxon>
        <taxon>Pseudomonadota</taxon>
        <taxon>Gammaproteobacteria</taxon>
        <taxon>Enterobacterales</taxon>
        <taxon>Erwiniaceae</taxon>
        <taxon>Erwinia</taxon>
    </lineage>
</organism>
<protein>
    <recommendedName>
        <fullName evidence="3">Protein kinase domain-containing protein</fullName>
    </recommendedName>
</protein>
<evidence type="ECO:0000313" key="1">
    <source>
        <dbReference type="EMBL" id="AXF76026.1"/>
    </source>
</evidence>
<evidence type="ECO:0000313" key="2">
    <source>
        <dbReference type="Proteomes" id="UP000264980"/>
    </source>
</evidence>
<gene>
    <name evidence="1" type="ORF">AV903_08145</name>
</gene>
<dbReference type="Proteomes" id="UP000264980">
    <property type="component" value="Chromosome"/>
</dbReference>
<reference evidence="1 2" key="1">
    <citation type="submission" date="2016-01" db="EMBL/GenBank/DDBJ databases">
        <authorList>
            <person name="Oliw E.H."/>
        </authorList>
    </citation>
    <scope>NUCLEOTIDE SEQUENCE [LARGE SCALE GENOMIC DNA]</scope>
    <source>
        <strain evidence="1 2">MDcuke</strain>
    </source>
</reference>
<proteinExistence type="predicted"/>
<dbReference type="EMBL" id="CP013970">
    <property type="protein sequence ID" value="AXF76026.1"/>
    <property type="molecule type" value="Genomic_DNA"/>
</dbReference>
<name>A0A345CRF9_9GAMM</name>
<sequence length="107" mass="12301">MLKINYNPDEVKQLLGKGSRGTVYKEGETVLKKTKDLTPNEIFHEANMCDEYNITKRSFQNAATIVDNCIKMPFVNGETPSFQDTLTGVNHLFKKDFLWVTQNHLTF</sequence>
<accession>A0A345CRF9</accession>